<dbReference type="EMBL" id="BMHV01000019">
    <property type="protein sequence ID" value="GGF70081.1"/>
    <property type="molecule type" value="Genomic_DNA"/>
</dbReference>
<dbReference type="InterPro" id="IPR004027">
    <property type="entry name" value="SEC_C_motif"/>
</dbReference>
<evidence type="ECO:0000313" key="2">
    <source>
        <dbReference type="EMBL" id="GGF70081.1"/>
    </source>
</evidence>
<gene>
    <name evidence="2" type="ORF">GCM10011332_25110</name>
</gene>
<dbReference type="NCBIfam" id="NF002449">
    <property type="entry name" value="PRK01617.1"/>
    <property type="match status" value="1"/>
</dbReference>
<reference evidence="2" key="2">
    <citation type="submission" date="2020-09" db="EMBL/GenBank/DDBJ databases">
        <authorList>
            <person name="Sun Q."/>
            <person name="Zhou Y."/>
        </authorList>
    </citation>
    <scope>NUCLEOTIDE SEQUENCE</scope>
    <source>
        <strain evidence="2">CGMCC 1.15254</strain>
    </source>
</reference>
<dbReference type="Gene3D" id="3.10.450.50">
    <property type="match status" value="1"/>
</dbReference>
<dbReference type="Pfam" id="PF02810">
    <property type="entry name" value="SEC-C"/>
    <property type="match status" value="2"/>
</dbReference>
<dbReference type="RefSeq" id="WP_188665800.1">
    <property type="nucleotide sequence ID" value="NZ_BMHV01000019.1"/>
</dbReference>
<dbReference type="PANTHER" id="PTHR33747:SF1">
    <property type="entry name" value="ADENYLATE CYCLASE-ASSOCIATED CAP C-TERMINAL DOMAIN-CONTAINING PROTEIN"/>
    <property type="match status" value="1"/>
</dbReference>
<evidence type="ECO:0000259" key="1">
    <source>
        <dbReference type="Pfam" id="PF17775"/>
    </source>
</evidence>
<organism evidence="2 3">
    <name type="scientific">Terasakiella brassicae</name>
    <dbReference type="NCBI Taxonomy" id="1634917"/>
    <lineage>
        <taxon>Bacteria</taxon>
        <taxon>Pseudomonadati</taxon>
        <taxon>Pseudomonadota</taxon>
        <taxon>Alphaproteobacteria</taxon>
        <taxon>Rhodospirillales</taxon>
        <taxon>Terasakiellaceae</taxon>
        <taxon>Terasakiella</taxon>
    </lineage>
</organism>
<reference evidence="2" key="1">
    <citation type="journal article" date="2014" name="Int. J. Syst. Evol. Microbiol.">
        <title>Complete genome sequence of Corynebacterium casei LMG S-19264T (=DSM 44701T), isolated from a smear-ripened cheese.</title>
        <authorList>
            <consortium name="US DOE Joint Genome Institute (JGI-PGF)"/>
            <person name="Walter F."/>
            <person name="Albersmeier A."/>
            <person name="Kalinowski J."/>
            <person name="Ruckert C."/>
        </authorList>
    </citation>
    <scope>NUCLEOTIDE SEQUENCE</scope>
    <source>
        <strain evidence="2">CGMCC 1.15254</strain>
    </source>
</reference>
<comment type="caution">
    <text evidence="2">The sequence shown here is derived from an EMBL/GenBank/DDBJ whole genome shotgun (WGS) entry which is preliminary data.</text>
</comment>
<proteinExistence type="predicted"/>
<dbReference type="Pfam" id="PF17775">
    <property type="entry name" value="YchJ_M-like"/>
    <property type="match status" value="1"/>
</dbReference>
<keyword evidence="3" id="KW-1185">Reference proteome</keyword>
<evidence type="ECO:0000313" key="3">
    <source>
        <dbReference type="Proteomes" id="UP000632498"/>
    </source>
</evidence>
<dbReference type="Proteomes" id="UP000632498">
    <property type="component" value="Unassembled WGS sequence"/>
</dbReference>
<sequence length="161" mass="18454">MSLCPCGSREEYENCCAPFHNGEIAPTAEKLMRSRYSAFEKEQLGYLEETLSFASRKDYDADETAQWANQARWDSLEIVKTEGGQENDDTGIVEFRAFFKINGRKQVHHERSRFTKVEGRWYYEDGEMNPAQEQRIVANKVGRNDPCICGSGKKFKKCCGA</sequence>
<dbReference type="AlphaFoldDB" id="A0A917C4D4"/>
<dbReference type="PANTHER" id="PTHR33747">
    <property type="entry name" value="UPF0225 PROTEIN SCO1677"/>
    <property type="match status" value="1"/>
</dbReference>
<feature type="domain" description="YchJ-like middle NTF2-like" evidence="1">
    <location>
        <begin position="27"/>
        <end position="126"/>
    </location>
</feature>
<dbReference type="NCBIfam" id="NF002486">
    <property type="entry name" value="PRK01752.1"/>
    <property type="match status" value="1"/>
</dbReference>
<accession>A0A917C4D4</accession>
<dbReference type="InterPro" id="IPR048469">
    <property type="entry name" value="YchJ-like_M"/>
</dbReference>
<protein>
    <recommendedName>
        <fullName evidence="1">YchJ-like middle NTF2-like domain-containing protein</fullName>
    </recommendedName>
</protein>
<dbReference type="InterPro" id="IPR032710">
    <property type="entry name" value="NTF2-like_dom_sf"/>
</dbReference>
<dbReference type="SUPFAM" id="SSF54427">
    <property type="entry name" value="NTF2-like"/>
    <property type="match status" value="1"/>
</dbReference>
<name>A0A917C4D4_9PROT</name>
<dbReference type="SUPFAM" id="SSF103642">
    <property type="entry name" value="Sec-C motif"/>
    <property type="match status" value="1"/>
</dbReference>